<dbReference type="GO" id="GO:0005524">
    <property type="term" value="F:ATP binding"/>
    <property type="evidence" value="ECO:0007669"/>
    <property type="project" value="UniProtKB-KW"/>
</dbReference>
<dbReference type="GO" id="GO:0005304">
    <property type="term" value="F:L-valine transmembrane transporter activity"/>
    <property type="evidence" value="ECO:0007669"/>
    <property type="project" value="TreeGrafter"/>
</dbReference>
<dbReference type="CDD" id="cd03219">
    <property type="entry name" value="ABC_Mj1267_LivG_branched"/>
    <property type="match status" value="1"/>
</dbReference>
<protein>
    <submittedName>
        <fullName evidence="7">Amino acid/amide ABC transporter ATP-binding protein 1 (HAAT family)</fullName>
    </submittedName>
</protein>
<dbReference type="InterPro" id="IPR003593">
    <property type="entry name" value="AAA+_ATPase"/>
</dbReference>
<dbReference type="SMART" id="SM00382">
    <property type="entry name" value="AAA"/>
    <property type="match status" value="1"/>
</dbReference>
<keyword evidence="1" id="KW-0813">Transport</keyword>
<dbReference type="PROSITE" id="PS50893">
    <property type="entry name" value="ABC_TRANSPORTER_2"/>
    <property type="match status" value="1"/>
</dbReference>
<keyword evidence="8" id="KW-1185">Reference proteome</keyword>
<dbReference type="InterPro" id="IPR051120">
    <property type="entry name" value="ABC_AA/LPS_Transport"/>
</dbReference>
<dbReference type="GO" id="GO:0005886">
    <property type="term" value="C:plasma membrane"/>
    <property type="evidence" value="ECO:0007669"/>
    <property type="project" value="TreeGrafter"/>
</dbReference>
<dbReference type="SUPFAM" id="SSF52540">
    <property type="entry name" value="P-loop containing nucleoside triphosphate hydrolases"/>
    <property type="match status" value="1"/>
</dbReference>
<accession>A0A316EVT9</accession>
<dbReference type="GO" id="GO:1903806">
    <property type="term" value="P:L-isoleucine import across plasma membrane"/>
    <property type="evidence" value="ECO:0007669"/>
    <property type="project" value="TreeGrafter"/>
</dbReference>
<proteinExistence type="predicted"/>
<dbReference type="Proteomes" id="UP000245754">
    <property type="component" value="Unassembled WGS sequence"/>
</dbReference>
<keyword evidence="5 7" id="KW-0067">ATP-binding</keyword>
<dbReference type="Pfam" id="PF12399">
    <property type="entry name" value="BCA_ABC_TP_C"/>
    <property type="match status" value="1"/>
</dbReference>
<name>A0A316EVT9_9BURK</name>
<evidence type="ECO:0000313" key="8">
    <source>
        <dbReference type="Proteomes" id="UP000245754"/>
    </source>
</evidence>
<dbReference type="InterPro" id="IPR027417">
    <property type="entry name" value="P-loop_NTPase"/>
</dbReference>
<dbReference type="Gene3D" id="3.40.50.300">
    <property type="entry name" value="P-loop containing nucleotide triphosphate hydrolases"/>
    <property type="match status" value="1"/>
</dbReference>
<keyword evidence="3" id="KW-0997">Cell inner membrane</keyword>
<keyword evidence="4" id="KW-0547">Nucleotide-binding</keyword>
<dbReference type="InterPro" id="IPR032823">
    <property type="entry name" value="BCA_ABC_TP_C"/>
</dbReference>
<dbReference type="AlphaFoldDB" id="A0A316EVT9"/>
<dbReference type="PANTHER" id="PTHR45772">
    <property type="entry name" value="CONSERVED COMPONENT OF ABC TRANSPORTER FOR NATURAL AMINO ACIDS-RELATED"/>
    <property type="match status" value="1"/>
</dbReference>
<dbReference type="EMBL" id="QGGT01000002">
    <property type="protein sequence ID" value="PWK35279.1"/>
    <property type="molecule type" value="Genomic_DNA"/>
</dbReference>
<feature type="domain" description="ABC transporter" evidence="6">
    <location>
        <begin position="2"/>
        <end position="249"/>
    </location>
</feature>
<dbReference type="GO" id="GO:0016887">
    <property type="term" value="F:ATP hydrolysis activity"/>
    <property type="evidence" value="ECO:0007669"/>
    <property type="project" value="InterPro"/>
</dbReference>
<dbReference type="GO" id="GO:0015808">
    <property type="term" value="P:L-alanine transport"/>
    <property type="evidence" value="ECO:0007669"/>
    <property type="project" value="TreeGrafter"/>
</dbReference>
<evidence type="ECO:0000313" key="7">
    <source>
        <dbReference type="EMBL" id="PWK35279.1"/>
    </source>
</evidence>
<gene>
    <name evidence="7" type="ORF">C7419_102557</name>
</gene>
<keyword evidence="3" id="KW-0472">Membrane</keyword>
<dbReference type="GO" id="GO:0015188">
    <property type="term" value="F:L-isoleucine transmembrane transporter activity"/>
    <property type="evidence" value="ECO:0007669"/>
    <property type="project" value="TreeGrafter"/>
</dbReference>
<dbReference type="RefSeq" id="WP_109583359.1">
    <property type="nucleotide sequence ID" value="NZ_JBEFLL010000005.1"/>
</dbReference>
<evidence type="ECO:0000256" key="3">
    <source>
        <dbReference type="ARBA" id="ARBA00022519"/>
    </source>
</evidence>
<evidence type="ECO:0000256" key="2">
    <source>
        <dbReference type="ARBA" id="ARBA00022475"/>
    </source>
</evidence>
<sequence>MLEIRNLTKTFGGLTAVSDVSVTFEAGQINAIIGPNGAGKTTFFNLIAGTHAPTSGQIRFKGTDVAGLRADRIARLGVARTFQATSLFDRATVLDNLIVGHRLRTRSGLADVLFHTRRWREEEARCREKAEAALDFVGLSHLAHELAGDITQEARKRVAFALAWTTDPELLLLDEPAGGVNPEETVGLSELIRKMVKHGKTVCLIEHKMDMIMRIADKIMVLNYGQKIAEGTPAQIQRDPQVIEAYLGAAPVIDPMGADHVAA</sequence>
<dbReference type="GO" id="GO:1903805">
    <property type="term" value="P:L-valine import across plasma membrane"/>
    <property type="evidence" value="ECO:0007669"/>
    <property type="project" value="TreeGrafter"/>
</dbReference>
<dbReference type="FunFam" id="3.40.50.300:FF:000421">
    <property type="entry name" value="Branched-chain amino acid ABC transporter ATP-binding protein"/>
    <property type="match status" value="1"/>
</dbReference>
<reference evidence="7 8" key="1">
    <citation type="submission" date="2018-05" db="EMBL/GenBank/DDBJ databases">
        <title>Genomic Encyclopedia of Type Strains, Phase IV (KMG-V): Genome sequencing to study the core and pangenomes of soil and plant-associated prokaryotes.</title>
        <authorList>
            <person name="Whitman W."/>
        </authorList>
    </citation>
    <scope>NUCLEOTIDE SEQUENCE [LARGE SCALE GENOMIC DNA]</scope>
    <source>
        <strain evidence="7 8">SLV-132</strain>
    </source>
</reference>
<dbReference type="GO" id="GO:0015192">
    <property type="term" value="F:L-phenylalanine transmembrane transporter activity"/>
    <property type="evidence" value="ECO:0007669"/>
    <property type="project" value="TreeGrafter"/>
</dbReference>
<keyword evidence="2" id="KW-1003">Cell membrane</keyword>
<evidence type="ECO:0000256" key="1">
    <source>
        <dbReference type="ARBA" id="ARBA00022448"/>
    </source>
</evidence>
<organism evidence="7 8">
    <name type="scientific">Cupriavidus plantarum</name>
    <dbReference type="NCBI Taxonomy" id="942865"/>
    <lineage>
        <taxon>Bacteria</taxon>
        <taxon>Pseudomonadati</taxon>
        <taxon>Pseudomonadota</taxon>
        <taxon>Betaproteobacteria</taxon>
        <taxon>Burkholderiales</taxon>
        <taxon>Burkholderiaceae</taxon>
        <taxon>Cupriavidus</taxon>
    </lineage>
</organism>
<dbReference type="GO" id="GO:0042941">
    <property type="term" value="P:D-alanine transmembrane transport"/>
    <property type="evidence" value="ECO:0007669"/>
    <property type="project" value="TreeGrafter"/>
</dbReference>
<dbReference type="Pfam" id="PF00005">
    <property type="entry name" value="ABC_tran"/>
    <property type="match status" value="1"/>
</dbReference>
<comment type="caution">
    <text evidence="7">The sequence shown here is derived from an EMBL/GenBank/DDBJ whole genome shotgun (WGS) entry which is preliminary data.</text>
</comment>
<dbReference type="PANTHER" id="PTHR45772:SF7">
    <property type="entry name" value="AMINO ACID ABC TRANSPORTER ATP-BINDING PROTEIN"/>
    <property type="match status" value="1"/>
</dbReference>
<evidence type="ECO:0000259" key="6">
    <source>
        <dbReference type="PROSITE" id="PS50893"/>
    </source>
</evidence>
<evidence type="ECO:0000256" key="5">
    <source>
        <dbReference type="ARBA" id="ARBA00022840"/>
    </source>
</evidence>
<dbReference type="InterPro" id="IPR003439">
    <property type="entry name" value="ABC_transporter-like_ATP-bd"/>
</dbReference>
<evidence type="ECO:0000256" key="4">
    <source>
        <dbReference type="ARBA" id="ARBA00022741"/>
    </source>
</evidence>